<dbReference type="PANTHER" id="PTHR11135">
    <property type="entry name" value="HISTONE ACETYLTRANSFERASE-RELATED"/>
    <property type="match status" value="1"/>
</dbReference>
<evidence type="ECO:0000313" key="9">
    <source>
        <dbReference type="Proteomes" id="UP001320148"/>
    </source>
</evidence>
<evidence type="ECO:0000256" key="6">
    <source>
        <dbReference type="ARBA" id="ARBA00023014"/>
    </source>
</evidence>
<evidence type="ECO:0000256" key="3">
    <source>
        <dbReference type="ARBA" id="ARBA00022691"/>
    </source>
</evidence>
<evidence type="ECO:0000256" key="4">
    <source>
        <dbReference type="ARBA" id="ARBA00022723"/>
    </source>
</evidence>
<dbReference type="InterPro" id="IPR005911">
    <property type="entry name" value="YhcC-like"/>
</dbReference>
<dbReference type="InterPro" id="IPR023404">
    <property type="entry name" value="rSAM_horseshoe"/>
</dbReference>
<sequence length="315" mass="35179">MNATKAKRYTDLNSHLKGLFGKRVQKLTVDAGFTCPNRDGHKGTGGCIFCNEKGSGNGAHLLGTAITEQIRQGREALFKRYKSKLFLVYFQAYSNTYAPVTHLKALYDEALAFDDVVGLSIGTRPDCVDEEKLALLDAYSKEKLIWLEFGLQSPHDSTLDAINRGHDVACFKEAVALTRKIAPNVKICAHIILGLPGENREMMLEGARLLGELGVDGVKLHLLYVVKDTHLDRLYLDGAYTCMEEDEYVETVCDFLELLPPDMVIQRLTGDPHRDELRAPHWPLKKGTTLKRIQETLEARGTAQGSRFIKNTEGQ</sequence>
<dbReference type="PROSITE" id="PS51918">
    <property type="entry name" value="RADICAL_SAM"/>
    <property type="match status" value="1"/>
</dbReference>
<keyword evidence="2" id="KW-0004">4Fe-4S</keyword>
<keyword evidence="3" id="KW-0949">S-adenosyl-L-methionine</keyword>
<dbReference type="InterPro" id="IPR039661">
    <property type="entry name" value="ELP3"/>
</dbReference>
<accession>A0ABN6F7T6</accession>
<dbReference type="Pfam" id="PF04055">
    <property type="entry name" value="Radical_SAM"/>
    <property type="match status" value="1"/>
</dbReference>
<evidence type="ECO:0000256" key="2">
    <source>
        <dbReference type="ARBA" id="ARBA00022485"/>
    </source>
</evidence>
<reference evidence="8 9" key="1">
    <citation type="submission" date="2021-02" db="EMBL/GenBank/DDBJ databases">
        <title>Complete genome of Desulfoluna sp. strain ASN36.</title>
        <authorList>
            <person name="Takahashi A."/>
            <person name="Kojima H."/>
            <person name="Fukui M."/>
        </authorList>
    </citation>
    <scope>NUCLEOTIDE SEQUENCE [LARGE SCALE GENOMIC DNA]</scope>
    <source>
        <strain evidence="8 9">ASN36</strain>
    </source>
</reference>
<name>A0ABN6F7T6_9BACT</name>
<keyword evidence="4" id="KW-0479">Metal-binding</keyword>
<keyword evidence="6" id="KW-0411">Iron-sulfur</keyword>
<dbReference type="InterPro" id="IPR006638">
    <property type="entry name" value="Elp3/MiaA/NifB-like_rSAM"/>
</dbReference>
<keyword evidence="9" id="KW-1185">Reference proteome</keyword>
<dbReference type="SFLD" id="SFLDG01086">
    <property type="entry name" value="elongater_protein-like"/>
    <property type="match status" value="1"/>
</dbReference>
<proteinExistence type="predicted"/>
<dbReference type="PANTHER" id="PTHR11135:SF1">
    <property type="entry name" value="PROTEIN YHCC"/>
    <property type="match status" value="1"/>
</dbReference>
<dbReference type="InterPro" id="IPR058240">
    <property type="entry name" value="rSAM_sf"/>
</dbReference>
<dbReference type="SFLD" id="SFLDS00029">
    <property type="entry name" value="Radical_SAM"/>
    <property type="match status" value="1"/>
</dbReference>
<dbReference type="EMBL" id="AP024488">
    <property type="protein sequence ID" value="BCS98412.1"/>
    <property type="molecule type" value="Genomic_DNA"/>
</dbReference>
<organism evidence="8 9">
    <name type="scientific">Desulfoluna limicola</name>
    <dbReference type="NCBI Taxonomy" id="2810562"/>
    <lineage>
        <taxon>Bacteria</taxon>
        <taxon>Pseudomonadati</taxon>
        <taxon>Thermodesulfobacteriota</taxon>
        <taxon>Desulfobacteria</taxon>
        <taxon>Desulfobacterales</taxon>
        <taxon>Desulfolunaceae</taxon>
        <taxon>Desulfoluna</taxon>
    </lineage>
</organism>
<dbReference type="Pfam" id="PF16199">
    <property type="entry name" value="Radical_SAM_C"/>
    <property type="match status" value="1"/>
</dbReference>
<feature type="domain" description="Radical SAM core" evidence="7">
    <location>
        <begin position="19"/>
        <end position="268"/>
    </location>
</feature>
<evidence type="ECO:0000256" key="1">
    <source>
        <dbReference type="ARBA" id="ARBA00001966"/>
    </source>
</evidence>
<dbReference type="RefSeq" id="WP_236889810.1">
    <property type="nucleotide sequence ID" value="NZ_AP024488.1"/>
</dbReference>
<protein>
    <submittedName>
        <fullName evidence="8">TIGR01212 family radical SAM protein</fullName>
    </submittedName>
</protein>
<dbReference type="SFLD" id="SFLDG01091">
    <property type="entry name" value="uncharacterized_CHP01210-like"/>
    <property type="match status" value="1"/>
</dbReference>
<dbReference type="InterPro" id="IPR032432">
    <property type="entry name" value="Radical_SAM_C"/>
</dbReference>
<gene>
    <name evidence="8" type="primary">yhcC-1</name>
    <name evidence="8" type="ORF">DSLASN_40440</name>
</gene>
<dbReference type="SUPFAM" id="SSF102114">
    <property type="entry name" value="Radical SAM enzymes"/>
    <property type="match status" value="1"/>
</dbReference>
<dbReference type="Gene3D" id="3.80.30.20">
    <property type="entry name" value="tm_1862 like domain"/>
    <property type="match status" value="1"/>
</dbReference>
<evidence type="ECO:0000313" key="8">
    <source>
        <dbReference type="EMBL" id="BCS98412.1"/>
    </source>
</evidence>
<dbReference type="SMART" id="SM00729">
    <property type="entry name" value="Elp3"/>
    <property type="match status" value="1"/>
</dbReference>
<comment type="cofactor">
    <cofactor evidence="1">
        <name>[4Fe-4S] cluster</name>
        <dbReference type="ChEBI" id="CHEBI:49883"/>
    </cofactor>
</comment>
<evidence type="ECO:0000259" key="7">
    <source>
        <dbReference type="PROSITE" id="PS51918"/>
    </source>
</evidence>
<evidence type="ECO:0000256" key="5">
    <source>
        <dbReference type="ARBA" id="ARBA00023004"/>
    </source>
</evidence>
<dbReference type="InterPro" id="IPR007197">
    <property type="entry name" value="rSAM"/>
</dbReference>
<dbReference type="NCBIfam" id="TIGR01212">
    <property type="entry name" value="TIGR01212 family radical SAM protein"/>
    <property type="match status" value="1"/>
</dbReference>
<keyword evidence="5" id="KW-0408">Iron</keyword>
<dbReference type="Proteomes" id="UP001320148">
    <property type="component" value="Chromosome"/>
</dbReference>